<reference evidence="3" key="3">
    <citation type="submission" date="2015-06" db="UniProtKB">
        <authorList>
            <consortium name="EnsemblProtists"/>
        </authorList>
    </citation>
    <scope>IDENTIFICATION</scope>
</reference>
<reference evidence="2 4" key="1">
    <citation type="journal article" date="2012" name="Nature">
        <title>Algal genomes reveal evolutionary mosaicism and the fate of nucleomorphs.</title>
        <authorList>
            <consortium name="DOE Joint Genome Institute"/>
            <person name="Curtis B.A."/>
            <person name="Tanifuji G."/>
            <person name="Burki F."/>
            <person name="Gruber A."/>
            <person name="Irimia M."/>
            <person name="Maruyama S."/>
            <person name="Arias M.C."/>
            <person name="Ball S.G."/>
            <person name="Gile G.H."/>
            <person name="Hirakawa Y."/>
            <person name="Hopkins J.F."/>
            <person name="Kuo A."/>
            <person name="Rensing S.A."/>
            <person name="Schmutz J."/>
            <person name="Symeonidi A."/>
            <person name="Elias M."/>
            <person name="Eveleigh R.J."/>
            <person name="Herman E.K."/>
            <person name="Klute M.J."/>
            <person name="Nakayama T."/>
            <person name="Obornik M."/>
            <person name="Reyes-Prieto A."/>
            <person name="Armbrust E.V."/>
            <person name="Aves S.J."/>
            <person name="Beiko R.G."/>
            <person name="Coutinho P."/>
            <person name="Dacks J.B."/>
            <person name="Durnford D.G."/>
            <person name="Fast N.M."/>
            <person name="Green B.R."/>
            <person name="Grisdale C.J."/>
            <person name="Hempel F."/>
            <person name="Henrissat B."/>
            <person name="Hoppner M.P."/>
            <person name="Ishida K."/>
            <person name="Kim E."/>
            <person name="Koreny L."/>
            <person name="Kroth P.G."/>
            <person name="Liu Y."/>
            <person name="Malik S.B."/>
            <person name="Maier U.G."/>
            <person name="McRose D."/>
            <person name="Mock T."/>
            <person name="Neilson J.A."/>
            <person name="Onodera N.T."/>
            <person name="Poole A.M."/>
            <person name="Pritham E.J."/>
            <person name="Richards T.A."/>
            <person name="Rocap G."/>
            <person name="Roy S.W."/>
            <person name="Sarai C."/>
            <person name="Schaack S."/>
            <person name="Shirato S."/>
            <person name="Slamovits C.H."/>
            <person name="Spencer D.F."/>
            <person name="Suzuki S."/>
            <person name="Worden A.Z."/>
            <person name="Zauner S."/>
            <person name="Barry K."/>
            <person name="Bell C."/>
            <person name="Bharti A.K."/>
            <person name="Crow J.A."/>
            <person name="Grimwood J."/>
            <person name="Kramer R."/>
            <person name="Lindquist E."/>
            <person name="Lucas S."/>
            <person name="Salamov A."/>
            <person name="McFadden G.I."/>
            <person name="Lane C.E."/>
            <person name="Keeling P.J."/>
            <person name="Gray M.W."/>
            <person name="Grigoriev I.V."/>
            <person name="Archibald J.M."/>
        </authorList>
    </citation>
    <scope>NUCLEOTIDE SEQUENCE</scope>
    <source>
        <strain evidence="2 4">CCMP2712</strain>
    </source>
</reference>
<keyword evidence="4" id="KW-1185">Reference proteome</keyword>
<dbReference type="EnsemblProtists" id="EKX31476">
    <property type="protein sequence ID" value="EKX31476"/>
    <property type="gene ID" value="GUITHDRAFT_166878"/>
</dbReference>
<dbReference type="EMBL" id="JH993275">
    <property type="protein sequence ID" value="EKX31476.1"/>
    <property type="molecule type" value="Genomic_DNA"/>
</dbReference>
<organism evidence="2">
    <name type="scientific">Guillardia theta (strain CCMP2712)</name>
    <name type="common">Cryptophyte</name>
    <dbReference type="NCBI Taxonomy" id="905079"/>
    <lineage>
        <taxon>Eukaryota</taxon>
        <taxon>Cryptophyceae</taxon>
        <taxon>Pyrenomonadales</taxon>
        <taxon>Geminigeraceae</taxon>
        <taxon>Guillardia</taxon>
    </lineage>
</organism>
<feature type="compositionally biased region" description="Acidic residues" evidence="1">
    <location>
        <begin position="266"/>
        <end position="276"/>
    </location>
</feature>
<accession>L1I5F9</accession>
<dbReference type="KEGG" id="gtt:GUITHDRAFT_166878"/>
<feature type="compositionally biased region" description="Basic and acidic residues" evidence="1">
    <location>
        <begin position="296"/>
        <end position="305"/>
    </location>
</feature>
<dbReference type="Proteomes" id="UP000011087">
    <property type="component" value="Unassembled WGS sequence"/>
</dbReference>
<name>L1I5F9_GUITC</name>
<dbReference type="RefSeq" id="XP_005818456.1">
    <property type="nucleotide sequence ID" value="XM_005818399.1"/>
</dbReference>
<feature type="compositionally biased region" description="Polar residues" evidence="1">
    <location>
        <begin position="127"/>
        <end position="144"/>
    </location>
</feature>
<feature type="region of interest" description="Disordered" evidence="1">
    <location>
        <begin position="1"/>
        <end position="26"/>
    </location>
</feature>
<dbReference type="AlphaFoldDB" id="L1I5F9"/>
<evidence type="ECO:0000313" key="3">
    <source>
        <dbReference type="EnsemblProtists" id="EKX31476"/>
    </source>
</evidence>
<sequence length="358" mass="39250">MDAHAPKQGGMHASSHKPAPPSPRRMTLMERRKRKIISPIKMDCVQPFCRRNNDQACVLTAPATHLRLSTVNAGEFYQLHKCLDARTQEIFFYPTYVGPEDEKESHVVKWPEIVHLPPTAQAAPAASSENNSCKTPGRSASSDLSGFSEAETYQAACASSSDSCGADAKTDPCDGTLMYRRKRKAIAPLDMTCVSDFKRRSRKHLCILSAPATHLRVGKFQAGSFHVMHRCIDLHTKEFFLSPEYVGPPGKEQLHKVSWPEAVECNEQEQEQEQEQEGVQQPESASGFITGSSCDPLERLEVKDVDELESEGGSGSAALCIPSHTPQRKQVASRTSPGTPCDVATATACFVSRAVPPE</sequence>
<evidence type="ECO:0000256" key="1">
    <source>
        <dbReference type="SAM" id="MobiDB-lite"/>
    </source>
</evidence>
<protein>
    <submittedName>
        <fullName evidence="2 3">Uncharacterized protein</fullName>
    </submittedName>
</protein>
<reference evidence="4" key="2">
    <citation type="submission" date="2012-11" db="EMBL/GenBank/DDBJ databases">
        <authorList>
            <person name="Kuo A."/>
            <person name="Curtis B.A."/>
            <person name="Tanifuji G."/>
            <person name="Burki F."/>
            <person name="Gruber A."/>
            <person name="Irimia M."/>
            <person name="Maruyama S."/>
            <person name="Arias M.C."/>
            <person name="Ball S.G."/>
            <person name="Gile G.H."/>
            <person name="Hirakawa Y."/>
            <person name="Hopkins J.F."/>
            <person name="Rensing S.A."/>
            <person name="Schmutz J."/>
            <person name="Symeonidi A."/>
            <person name="Elias M."/>
            <person name="Eveleigh R.J."/>
            <person name="Herman E.K."/>
            <person name="Klute M.J."/>
            <person name="Nakayama T."/>
            <person name="Obornik M."/>
            <person name="Reyes-Prieto A."/>
            <person name="Armbrust E.V."/>
            <person name="Aves S.J."/>
            <person name="Beiko R.G."/>
            <person name="Coutinho P."/>
            <person name="Dacks J.B."/>
            <person name="Durnford D.G."/>
            <person name="Fast N.M."/>
            <person name="Green B.R."/>
            <person name="Grisdale C."/>
            <person name="Hempe F."/>
            <person name="Henrissat B."/>
            <person name="Hoppner M.P."/>
            <person name="Ishida K.-I."/>
            <person name="Kim E."/>
            <person name="Koreny L."/>
            <person name="Kroth P.G."/>
            <person name="Liu Y."/>
            <person name="Malik S.-B."/>
            <person name="Maier U.G."/>
            <person name="McRose D."/>
            <person name="Mock T."/>
            <person name="Neilson J.A."/>
            <person name="Onodera N.T."/>
            <person name="Poole A.M."/>
            <person name="Pritham E.J."/>
            <person name="Richards T.A."/>
            <person name="Rocap G."/>
            <person name="Roy S.W."/>
            <person name="Sarai C."/>
            <person name="Schaack S."/>
            <person name="Shirato S."/>
            <person name="Slamovits C.H."/>
            <person name="Spencer D.F."/>
            <person name="Suzuki S."/>
            <person name="Worden A.Z."/>
            <person name="Zauner S."/>
            <person name="Barry K."/>
            <person name="Bell C."/>
            <person name="Bharti A.K."/>
            <person name="Crow J.A."/>
            <person name="Grimwood J."/>
            <person name="Kramer R."/>
            <person name="Lindquist E."/>
            <person name="Lucas S."/>
            <person name="Salamov A."/>
            <person name="McFadden G.I."/>
            <person name="Lane C.E."/>
            <person name="Keeling P.J."/>
            <person name="Gray M.W."/>
            <person name="Grigoriev I.V."/>
            <person name="Archibald J.M."/>
        </authorList>
    </citation>
    <scope>NUCLEOTIDE SEQUENCE</scope>
    <source>
        <strain evidence="4">CCMP2712</strain>
    </source>
</reference>
<dbReference type="GeneID" id="17288198"/>
<proteinExistence type="predicted"/>
<feature type="region of interest" description="Disordered" evidence="1">
    <location>
        <begin position="266"/>
        <end position="342"/>
    </location>
</feature>
<gene>
    <name evidence="2" type="ORF">GUITHDRAFT_166878</name>
</gene>
<feature type="compositionally biased region" description="Polar residues" evidence="1">
    <location>
        <begin position="324"/>
        <end position="338"/>
    </location>
</feature>
<dbReference type="HOGENOM" id="CLU_774893_0_0_1"/>
<dbReference type="OrthoDB" id="10663849at2759"/>
<feature type="region of interest" description="Disordered" evidence="1">
    <location>
        <begin position="120"/>
        <end position="144"/>
    </location>
</feature>
<evidence type="ECO:0000313" key="2">
    <source>
        <dbReference type="EMBL" id="EKX31476.1"/>
    </source>
</evidence>
<evidence type="ECO:0000313" key="4">
    <source>
        <dbReference type="Proteomes" id="UP000011087"/>
    </source>
</evidence>
<dbReference type="PaxDb" id="55529-EKX31476"/>